<feature type="region of interest" description="Disordered" evidence="2">
    <location>
        <begin position="624"/>
        <end position="674"/>
    </location>
</feature>
<organism evidence="5 6">
    <name type="scientific">Nitzschia inconspicua</name>
    <dbReference type="NCBI Taxonomy" id="303405"/>
    <lineage>
        <taxon>Eukaryota</taxon>
        <taxon>Sar</taxon>
        <taxon>Stramenopiles</taxon>
        <taxon>Ochrophyta</taxon>
        <taxon>Bacillariophyta</taxon>
        <taxon>Bacillariophyceae</taxon>
        <taxon>Bacillariophycidae</taxon>
        <taxon>Bacillariales</taxon>
        <taxon>Bacillariaceae</taxon>
        <taxon>Nitzschia</taxon>
    </lineage>
</organism>
<sequence length="674" mass="74353">MGSFKRCRLTSGFWNKNHGYFAIALLLSLHVSVVSVGAFAASRRRSQQLLRSPRARESLTKRFSFNGGSTGRIPYAPPPPPPGRPQDSRTSNSSSNDTSNSRSSLILYGHPGSRSPLINWAAHELGLDLTMGDLAENPHPFGKIPCLTDKNGEIGIFESGAILQYLQNEYCKSPKLSPGQAAALASWIVWANASLEPICFLSSDDGKIQDTGLRRRNRNDSSGLKDIDRLDEILANVSRQQQRMPPGGNNSGSGTTGAYAPPPSSSLSGPALSSTQSAFLLGKDFTLADVAVASYLLFALRFYPDTDLSRWPNIVKYLYTCANRNAYGRAFGTDVQESLLQLLRGMSGGRDLAGSSLVLYGHPSSTSPTINWAAYEFGLDLVMGNLDENPHPYGRVPCLTDQNGKVMVFDNTAILQYLQDHYKNKKNGQERPNVDGRTTPSSSADESAQIDSWIEWAGTTLEPICLMDGIRDKNRPPAPQRQLQSQQPKPIQRSGRPSPPDPRREIIVDFYERPGIDFEALDELNRILGQRQRQLEQRLQERSQASGGRVVRDVPPSSCFLVGDGLSLADVAVASLLLFIPQNFPGTDLSQWPYLVRYMKDNARRPTYARAFGPETQAYVLDELENGPRGAGPGPRPPPPPPPRGPSRMGRDPRDEDDRRRNTDRRLFTPAYRT</sequence>
<dbReference type="PANTHER" id="PTHR44051:SF8">
    <property type="entry name" value="GLUTATHIONE S-TRANSFERASE GSTA"/>
    <property type="match status" value="1"/>
</dbReference>
<dbReference type="Pfam" id="PF02798">
    <property type="entry name" value="GST_N"/>
    <property type="match status" value="1"/>
</dbReference>
<feature type="compositionally biased region" description="Polar residues" evidence="2">
    <location>
        <begin position="436"/>
        <end position="448"/>
    </location>
</feature>
<feature type="compositionally biased region" description="Basic and acidic residues" evidence="2">
    <location>
        <begin position="649"/>
        <end position="667"/>
    </location>
</feature>
<feature type="region of interest" description="Disordered" evidence="2">
    <location>
        <begin position="469"/>
        <end position="504"/>
    </location>
</feature>
<reference evidence="5" key="1">
    <citation type="journal article" date="2021" name="Sci. Rep.">
        <title>Diploid genomic architecture of Nitzschia inconspicua, an elite biomass production diatom.</title>
        <authorList>
            <person name="Oliver A."/>
            <person name="Podell S."/>
            <person name="Pinowska A."/>
            <person name="Traller J.C."/>
            <person name="Smith S.R."/>
            <person name="McClure R."/>
            <person name="Beliaev A."/>
            <person name="Bohutskyi P."/>
            <person name="Hill E.A."/>
            <person name="Rabines A."/>
            <person name="Zheng H."/>
            <person name="Allen L.Z."/>
            <person name="Kuo A."/>
            <person name="Grigoriev I.V."/>
            <person name="Allen A.E."/>
            <person name="Hazlebeck D."/>
            <person name="Allen E.E."/>
        </authorList>
    </citation>
    <scope>NUCLEOTIDE SEQUENCE</scope>
    <source>
        <strain evidence="5">Hildebrandi</strain>
    </source>
</reference>
<evidence type="ECO:0000256" key="2">
    <source>
        <dbReference type="SAM" id="MobiDB-lite"/>
    </source>
</evidence>
<evidence type="ECO:0000313" key="6">
    <source>
        <dbReference type="Proteomes" id="UP000693970"/>
    </source>
</evidence>
<dbReference type="CDD" id="cd00299">
    <property type="entry name" value="GST_C_family"/>
    <property type="match status" value="1"/>
</dbReference>
<dbReference type="PANTHER" id="PTHR44051">
    <property type="entry name" value="GLUTATHIONE S-TRANSFERASE-RELATED"/>
    <property type="match status" value="1"/>
</dbReference>
<keyword evidence="3" id="KW-0812">Transmembrane</keyword>
<evidence type="ECO:0000313" key="5">
    <source>
        <dbReference type="EMBL" id="KAG7368422.1"/>
    </source>
</evidence>
<feature type="region of interest" description="Disordered" evidence="2">
    <location>
        <begin position="423"/>
        <end position="448"/>
    </location>
</feature>
<feature type="transmembrane region" description="Helical" evidence="3">
    <location>
        <begin position="20"/>
        <end position="41"/>
    </location>
</feature>
<dbReference type="InterPro" id="IPR010987">
    <property type="entry name" value="Glutathione-S-Trfase_C-like"/>
</dbReference>
<feature type="compositionally biased region" description="Low complexity" evidence="2">
    <location>
        <begin position="88"/>
        <end position="104"/>
    </location>
</feature>
<dbReference type="InterPro" id="IPR004045">
    <property type="entry name" value="Glutathione_S-Trfase_N"/>
</dbReference>
<feature type="region of interest" description="Disordered" evidence="2">
    <location>
        <begin position="60"/>
        <end position="105"/>
    </location>
</feature>
<evidence type="ECO:0000256" key="1">
    <source>
        <dbReference type="ARBA" id="ARBA00007409"/>
    </source>
</evidence>
<feature type="compositionally biased region" description="Pro residues" evidence="2">
    <location>
        <begin position="75"/>
        <end position="84"/>
    </location>
</feature>
<keyword evidence="6" id="KW-1185">Reference proteome</keyword>
<dbReference type="EMBL" id="JAGRRH010000006">
    <property type="protein sequence ID" value="KAG7368422.1"/>
    <property type="molecule type" value="Genomic_DNA"/>
</dbReference>
<feature type="domain" description="GST C-terminal" evidence="4">
    <location>
        <begin position="443"/>
        <end position="641"/>
    </location>
</feature>
<proteinExistence type="inferred from homology"/>
<dbReference type="Proteomes" id="UP000693970">
    <property type="component" value="Unassembled WGS sequence"/>
</dbReference>
<evidence type="ECO:0000259" key="4">
    <source>
        <dbReference type="PROSITE" id="PS50405"/>
    </source>
</evidence>
<evidence type="ECO:0000256" key="3">
    <source>
        <dbReference type="SAM" id="Phobius"/>
    </source>
</evidence>
<reference evidence="5" key="2">
    <citation type="submission" date="2021-04" db="EMBL/GenBank/DDBJ databases">
        <authorList>
            <person name="Podell S."/>
        </authorList>
    </citation>
    <scope>NUCLEOTIDE SEQUENCE</scope>
    <source>
        <strain evidence="5">Hildebrandi</strain>
    </source>
</reference>
<accession>A0A9K3LUP7</accession>
<name>A0A9K3LUP7_9STRA</name>
<dbReference type="InterPro" id="IPR004046">
    <property type="entry name" value="GST_C"/>
</dbReference>
<feature type="compositionally biased region" description="Pro residues" evidence="2">
    <location>
        <begin position="634"/>
        <end position="645"/>
    </location>
</feature>
<keyword evidence="3" id="KW-1133">Transmembrane helix</keyword>
<comment type="caution">
    <text evidence="5">The sequence shown here is derived from an EMBL/GenBank/DDBJ whole genome shotgun (WGS) entry which is preliminary data.</text>
</comment>
<dbReference type="AlphaFoldDB" id="A0A9K3LUP7"/>
<gene>
    <name evidence="5" type="ORF">IV203_031165</name>
</gene>
<dbReference type="Pfam" id="PF00043">
    <property type="entry name" value="GST_C"/>
    <property type="match status" value="2"/>
</dbReference>
<dbReference type="PROSITE" id="PS50405">
    <property type="entry name" value="GST_CTER"/>
    <property type="match status" value="1"/>
</dbReference>
<dbReference type="OrthoDB" id="422574at2759"/>
<feature type="region of interest" description="Disordered" evidence="2">
    <location>
        <begin position="238"/>
        <end position="269"/>
    </location>
</feature>
<protein>
    <submittedName>
        <fullName evidence="5">Glutathione S-transferase domain containing protein</fullName>
    </submittedName>
</protein>
<comment type="similarity">
    <text evidence="1">Belongs to the GST superfamily.</text>
</comment>
<keyword evidence="3" id="KW-0472">Membrane</keyword>